<name>A0ABY7K104_9ACTN</name>
<dbReference type="Proteomes" id="UP001164693">
    <property type="component" value="Chromosome"/>
</dbReference>
<proteinExistence type="predicted"/>
<evidence type="ECO:0000313" key="2">
    <source>
        <dbReference type="Proteomes" id="UP001164693"/>
    </source>
</evidence>
<dbReference type="RefSeq" id="WP_269443816.1">
    <property type="nucleotide sequence ID" value="NZ_CP097463.1"/>
</dbReference>
<dbReference type="EMBL" id="CP097463">
    <property type="protein sequence ID" value="WAX57277.1"/>
    <property type="molecule type" value="Genomic_DNA"/>
</dbReference>
<accession>A0ABY7K104</accession>
<sequence>MSAIEIAERYFAAWRANDFDLHTAAAPACPVANWTHVENGRITRVRVAFDPRPLQPPD</sequence>
<reference evidence="1" key="1">
    <citation type="submission" date="2022-05" db="EMBL/GenBank/DDBJ databases">
        <title>Jatrophihabitans sp. SB3-54 whole genome sequence.</title>
        <authorList>
            <person name="Suh M.K."/>
            <person name="Eom M.K."/>
            <person name="Kim J.S."/>
            <person name="Kim H.S."/>
            <person name="Do H.E."/>
            <person name="Shin Y.K."/>
            <person name="Lee J.-S."/>
        </authorList>
    </citation>
    <scope>NUCLEOTIDE SEQUENCE</scope>
    <source>
        <strain evidence="1">SB3-54</strain>
    </source>
</reference>
<gene>
    <name evidence="1" type="ORF">M6B22_00575</name>
</gene>
<evidence type="ECO:0000313" key="1">
    <source>
        <dbReference type="EMBL" id="WAX57277.1"/>
    </source>
</evidence>
<evidence type="ECO:0008006" key="3">
    <source>
        <dbReference type="Google" id="ProtNLM"/>
    </source>
</evidence>
<organism evidence="1 2">
    <name type="scientific">Jatrophihabitans cynanchi</name>
    <dbReference type="NCBI Taxonomy" id="2944128"/>
    <lineage>
        <taxon>Bacteria</taxon>
        <taxon>Bacillati</taxon>
        <taxon>Actinomycetota</taxon>
        <taxon>Actinomycetes</taxon>
        <taxon>Jatrophihabitantales</taxon>
        <taxon>Jatrophihabitantaceae</taxon>
        <taxon>Jatrophihabitans</taxon>
    </lineage>
</organism>
<keyword evidence="2" id="KW-1185">Reference proteome</keyword>
<protein>
    <recommendedName>
        <fullName evidence="3">Nuclear transport factor 2 family protein</fullName>
    </recommendedName>
</protein>
<dbReference type="Gene3D" id="3.10.450.50">
    <property type="match status" value="1"/>
</dbReference>